<proteinExistence type="predicted"/>
<evidence type="ECO:0000313" key="1">
    <source>
        <dbReference type="EMBL" id="KAI0501657.1"/>
    </source>
</evidence>
<organism evidence="1 2">
    <name type="scientific">Dendrobium nobile</name>
    <name type="common">Orchid</name>
    <dbReference type="NCBI Taxonomy" id="94219"/>
    <lineage>
        <taxon>Eukaryota</taxon>
        <taxon>Viridiplantae</taxon>
        <taxon>Streptophyta</taxon>
        <taxon>Embryophyta</taxon>
        <taxon>Tracheophyta</taxon>
        <taxon>Spermatophyta</taxon>
        <taxon>Magnoliopsida</taxon>
        <taxon>Liliopsida</taxon>
        <taxon>Asparagales</taxon>
        <taxon>Orchidaceae</taxon>
        <taxon>Epidendroideae</taxon>
        <taxon>Malaxideae</taxon>
        <taxon>Dendrobiinae</taxon>
        <taxon>Dendrobium</taxon>
    </lineage>
</organism>
<accession>A0A8T3AZU5</accession>
<dbReference type="Proteomes" id="UP000829196">
    <property type="component" value="Unassembled WGS sequence"/>
</dbReference>
<gene>
    <name evidence="1" type="ORF">KFK09_016602</name>
</gene>
<keyword evidence="2" id="KW-1185">Reference proteome</keyword>
<evidence type="ECO:0000313" key="2">
    <source>
        <dbReference type="Proteomes" id="UP000829196"/>
    </source>
</evidence>
<reference evidence="1" key="1">
    <citation type="journal article" date="2022" name="Front. Genet.">
        <title>Chromosome-Scale Assembly of the Dendrobium nobile Genome Provides Insights Into the Molecular Mechanism of the Biosynthesis of the Medicinal Active Ingredient of Dendrobium.</title>
        <authorList>
            <person name="Xu Q."/>
            <person name="Niu S.-C."/>
            <person name="Li K.-L."/>
            <person name="Zheng P.-J."/>
            <person name="Zhang X.-J."/>
            <person name="Jia Y."/>
            <person name="Liu Y."/>
            <person name="Niu Y.-X."/>
            <person name="Yu L.-H."/>
            <person name="Chen D.-F."/>
            <person name="Zhang G.-Q."/>
        </authorList>
    </citation>
    <scope>NUCLEOTIDE SEQUENCE</scope>
    <source>
        <tissue evidence="1">Leaf</tissue>
    </source>
</reference>
<name>A0A8T3AZU5_DENNO</name>
<dbReference type="EMBL" id="JAGYWB010000012">
    <property type="protein sequence ID" value="KAI0501657.1"/>
    <property type="molecule type" value="Genomic_DNA"/>
</dbReference>
<protein>
    <submittedName>
        <fullName evidence="1">Uncharacterized protein</fullName>
    </submittedName>
</protein>
<sequence length="65" mass="7670">MESGGLGLEFRRRAGRRRRWVVCLVFTRESRERSGRFLLANEEGFRQTKQATGFSHEQIRQTKQA</sequence>
<dbReference type="AlphaFoldDB" id="A0A8T3AZU5"/>
<comment type="caution">
    <text evidence="1">The sequence shown here is derived from an EMBL/GenBank/DDBJ whole genome shotgun (WGS) entry which is preliminary data.</text>
</comment>